<feature type="compositionally biased region" description="Low complexity" evidence="1">
    <location>
        <begin position="525"/>
        <end position="544"/>
    </location>
</feature>
<dbReference type="InParanoid" id="A0A0C2SJ87"/>
<dbReference type="Proteomes" id="UP000054549">
    <property type="component" value="Unassembled WGS sequence"/>
</dbReference>
<proteinExistence type="predicted"/>
<dbReference type="AlphaFoldDB" id="A0A0C2SJ87"/>
<reference evidence="2 3" key="1">
    <citation type="submission" date="2014-04" db="EMBL/GenBank/DDBJ databases">
        <title>Evolutionary Origins and Diversification of the Mycorrhizal Mutualists.</title>
        <authorList>
            <consortium name="DOE Joint Genome Institute"/>
            <consortium name="Mycorrhizal Genomics Consortium"/>
            <person name="Kohler A."/>
            <person name="Kuo A."/>
            <person name="Nagy L.G."/>
            <person name="Floudas D."/>
            <person name="Copeland A."/>
            <person name="Barry K.W."/>
            <person name="Cichocki N."/>
            <person name="Veneault-Fourrey C."/>
            <person name="LaButti K."/>
            <person name="Lindquist E.A."/>
            <person name="Lipzen A."/>
            <person name="Lundell T."/>
            <person name="Morin E."/>
            <person name="Murat C."/>
            <person name="Riley R."/>
            <person name="Ohm R."/>
            <person name="Sun H."/>
            <person name="Tunlid A."/>
            <person name="Henrissat B."/>
            <person name="Grigoriev I.V."/>
            <person name="Hibbett D.S."/>
            <person name="Martin F."/>
        </authorList>
    </citation>
    <scope>NUCLEOTIDE SEQUENCE [LARGE SCALE GENOMIC DNA]</scope>
    <source>
        <strain evidence="2 3">Koide BX008</strain>
    </source>
</reference>
<feature type="region of interest" description="Disordered" evidence="1">
    <location>
        <begin position="442"/>
        <end position="558"/>
    </location>
</feature>
<accession>A0A0C2SJ87</accession>
<feature type="compositionally biased region" description="Polar residues" evidence="1">
    <location>
        <begin position="545"/>
        <end position="554"/>
    </location>
</feature>
<organism evidence="2 3">
    <name type="scientific">Amanita muscaria (strain Koide BX008)</name>
    <dbReference type="NCBI Taxonomy" id="946122"/>
    <lineage>
        <taxon>Eukaryota</taxon>
        <taxon>Fungi</taxon>
        <taxon>Dikarya</taxon>
        <taxon>Basidiomycota</taxon>
        <taxon>Agaricomycotina</taxon>
        <taxon>Agaricomycetes</taxon>
        <taxon>Agaricomycetidae</taxon>
        <taxon>Agaricales</taxon>
        <taxon>Pluteineae</taxon>
        <taxon>Amanitaceae</taxon>
        <taxon>Amanita</taxon>
    </lineage>
</organism>
<feature type="compositionally biased region" description="Polar residues" evidence="1">
    <location>
        <begin position="497"/>
        <end position="514"/>
    </location>
</feature>
<dbReference type="EMBL" id="KN818261">
    <property type="protein sequence ID" value="KIL63285.1"/>
    <property type="molecule type" value="Genomic_DNA"/>
</dbReference>
<feature type="region of interest" description="Disordered" evidence="1">
    <location>
        <begin position="1"/>
        <end position="98"/>
    </location>
</feature>
<feature type="compositionally biased region" description="Low complexity" evidence="1">
    <location>
        <begin position="32"/>
        <end position="43"/>
    </location>
</feature>
<protein>
    <submittedName>
        <fullName evidence="2">Uncharacterized protein</fullName>
    </submittedName>
</protein>
<feature type="compositionally biased region" description="Low complexity" evidence="1">
    <location>
        <begin position="51"/>
        <end position="89"/>
    </location>
</feature>
<evidence type="ECO:0000313" key="2">
    <source>
        <dbReference type="EMBL" id="KIL63285.1"/>
    </source>
</evidence>
<feature type="region of interest" description="Disordered" evidence="1">
    <location>
        <begin position="114"/>
        <end position="161"/>
    </location>
</feature>
<evidence type="ECO:0000313" key="3">
    <source>
        <dbReference type="Proteomes" id="UP000054549"/>
    </source>
</evidence>
<feature type="compositionally biased region" description="Pro residues" evidence="1">
    <location>
        <begin position="142"/>
        <end position="156"/>
    </location>
</feature>
<dbReference type="STRING" id="946122.A0A0C2SJ87"/>
<name>A0A0C2SJ87_AMAMK</name>
<feature type="compositionally biased region" description="Basic and acidic residues" evidence="1">
    <location>
        <begin position="453"/>
        <end position="468"/>
    </location>
</feature>
<keyword evidence="3" id="KW-1185">Reference proteome</keyword>
<dbReference type="OrthoDB" id="3055768at2759"/>
<dbReference type="HOGENOM" id="CLU_325154_0_0_1"/>
<sequence length="898" mass="98062">MLYTDPHAHGQQQDGNVYNEHAGPHPNDGSHLDPSLQRSSSSLSHHRRHPSASVSSSSLPSRPSTSLSVHRVSSVLGSSRSSKPYSRPPSQERSGEQSPFHTLAFQREQSPFRFPASQPREQSPFPFPAAQPRVPSREQSPFPFPAAQPRARPPATPTTSSIHGLYTPYGSAQPSPQPSLHRQIHGTARQSGADELVSAQNDIDGSDLCRAHIEDLLWIPKVAELYGKFKHMEDKCWELEQTVFSLSKMQGSMYNELSQLRWQYSFHPPSMRDMHEVPPPTFPPSTAHNSRKFGNSSQRPHLYPETILWTFSDAKRDPAVKITLSNQSRPCYRQICRNADGSVVEEITYSEIRGSARNVVETILLPLAAAQPNLKGLGKSGTSMTPRCKTYYKTHFRHEWTDALIQLETLQPVLAICAEHWKAEHILQSILTNLPKDVPIGMGSMSSIGNATDRTEAEEGQQEHDARNKRPRAQSAPRSPKRSKTSTARGAVGPASPKSNLSSTNRVKTFTPTARPSKKPPPMPTASARPTSAAASKAGSSATAMQQTGTQGSAANEPEVSTIEAAVHSLASTEANSQETPTLAGTQPVDVAFIRINPNLETLQRILNNKYPSYTNALDLLRALGHNPTFRSNSSDEPAYGVLQFIETIESADPNSGGFEEDDLGVSWGHNQFRGWRDQLSSWQAIGTPDTAYRLIASILQTCSVARELCKEDEAARRKNNQDALRYLSDSYLQEITEHLWHLWTTAGGPVDKGKALESASHNNATAVTAPAAPAAAPADATALSSTGTAVASTPAHYKAVVDLLATTLPAGPEELATALMACDSTILKGLQKDELSYLVMEHKLGSFAKAQSKEKFINTILTVLRSSPSEALKQDIYKLLKASEQRPKKGTRKAIKG</sequence>
<evidence type="ECO:0000256" key="1">
    <source>
        <dbReference type="SAM" id="MobiDB-lite"/>
    </source>
</evidence>
<gene>
    <name evidence="2" type="ORF">M378DRAFT_12328</name>
</gene>